<name>A0A7Y3W4E4_9PROT</name>
<dbReference type="CDD" id="cd00685">
    <property type="entry name" value="Trans_IPPS_HT"/>
    <property type="match status" value="1"/>
</dbReference>
<dbReference type="InterPro" id="IPR033749">
    <property type="entry name" value="Polyprenyl_synt_CS"/>
</dbReference>
<comment type="caution">
    <text evidence="8">The sequence shown here is derived from an EMBL/GenBank/DDBJ whole genome shotgun (WGS) entry which is preliminary data.</text>
</comment>
<dbReference type="Proteomes" id="UP000536835">
    <property type="component" value="Unassembled WGS sequence"/>
</dbReference>
<organism evidence="8 9">
    <name type="scientific">Parvularcula mediterranea</name>
    <dbReference type="NCBI Taxonomy" id="2732508"/>
    <lineage>
        <taxon>Bacteria</taxon>
        <taxon>Pseudomonadati</taxon>
        <taxon>Pseudomonadota</taxon>
        <taxon>Alphaproteobacteria</taxon>
        <taxon>Parvularculales</taxon>
        <taxon>Parvularculaceae</taxon>
        <taxon>Parvularcula</taxon>
    </lineage>
</organism>
<dbReference type="InterPro" id="IPR000092">
    <property type="entry name" value="Polyprenyl_synt"/>
</dbReference>
<dbReference type="SFLD" id="SFLDG01017">
    <property type="entry name" value="Polyprenyl_Transferase_Like"/>
    <property type="match status" value="1"/>
</dbReference>
<dbReference type="Pfam" id="PF00348">
    <property type="entry name" value="polyprenyl_synt"/>
    <property type="match status" value="1"/>
</dbReference>
<comment type="similarity">
    <text evidence="2 7">Belongs to the FPP/GGPP synthase family.</text>
</comment>
<dbReference type="PANTHER" id="PTHR43281:SF1">
    <property type="entry name" value="FARNESYL DIPHOSPHATE SYNTHASE"/>
    <property type="match status" value="1"/>
</dbReference>
<evidence type="ECO:0000256" key="4">
    <source>
        <dbReference type="ARBA" id="ARBA00022723"/>
    </source>
</evidence>
<dbReference type="FunFam" id="1.10.600.10:FF:000001">
    <property type="entry name" value="Geranylgeranyl diphosphate synthase"/>
    <property type="match status" value="1"/>
</dbReference>
<evidence type="ECO:0000256" key="5">
    <source>
        <dbReference type="ARBA" id="ARBA00022842"/>
    </source>
</evidence>
<evidence type="ECO:0000256" key="7">
    <source>
        <dbReference type="RuleBase" id="RU004466"/>
    </source>
</evidence>
<protein>
    <submittedName>
        <fullName evidence="8">Polyprenyl synthetase family protein</fullName>
    </submittedName>
</protein>
<keyword evidence="3 7" id="KW-0808">Transferase</keyword>
<evidence type="ECO:0000256" key="2">
    <source>
        <dbReference type="ARBA" id="ARBA00006706"/>
    </source>
</evidence>
<evidence type="ECO:0000256" key="6">
    <source>
        <dbReference type="ARBA" id="ARBA00023229"/>
    </source>
</evidence>
<keyword evidence="6" id="KW-0414">Isoprene biosynthesis</keyword>
<dbReference type="GO" id="GO:0046872">
    <property type="term" value="F:metal ion binding"/>
    <property type="evidence" value="ECO:0007669"/>
    <property type="project" value="UniProtKB-KW"/>
</dbReference>
<dbReference type="AlphaFoldDB" id="A0A7Y3W4E4"/>
<evidence type="ECO:0000313" key="8">
    <source>
        <dbReference type="EMBL" id="NNU15187.1"/>
    </source>
</evidence>
<keyword evidence="5" id="KW-0460">Magnesium</keyword>
<dbReference type="SUPFAM" id="SSF48576">
    <property type="entry name" value="Terpenoid synthases"/>
    <property type="match status" value="1"/>
</dbReference>
<evidence type="ECO:0000256" key="1">
    <source>
        <dbReference type="ARBA" id="ARBA00001946"/>
    </source>
</evidence>
<keyword evidence="4" id="KW-0479">Metal-binding</keyword>
<dbReference type="Gene3D" id="1.10.600.10">
    <property type="entry name" value="Farnesyl Diphosphate Synthase"/>
    <property type="match status" value="1"/>
</dbReference>
<evidence type="ECO:0000256" key="3">
    <source>
        <dbReference type="ARBA" id="ARBA00022679"/>
    </source>
</evidence>
<dbReference type="SFLD" id="SFLDS00005">
    <property type="entry name" value="Isoprenoid_Synthase_Type_I"/>
    <property type="match status" value="1"/>
</dbReference>
<dbReference type="PANTHER" id="PTHR43281">
    <property type="entry name" value="FARNESYL DIPHOSPHATE SYNTHASE"/>
    <property type="match status" value="1"/>
</dbReference>
<dbReference type="PROSITE" id="PS00723">
    <property type="entry name" value="POLYPRENYL_SYNTHASE_1"/>
    <property type="match status" value="1"/>
</dbReference>
<evidence type="ECO:0000313" key="9">
    <source>
        <dbReference type="Proteomes" id="UP000536835"/>
    </source>
</evidence>
<dbReference type="GO" id="GO:0016114">
    <property type="term" value="P:terpenoid biosynthetic process"/>
    <property type="evidence" value="ECO:0007669"/>
    <property type="project" value="UniProtKB-ARBA"/>
</dbReference>
<proteinExistence type="inferred from homology"/>
<dbReference type="GO" id="GO:0004659">
    <property type="term" value="F:prenyltransferase activity"/>
    <property type="evidence" value="ECO:0007669"/>
    <property type="project" value="InterPro"/>
</dbReference>
<accession>A0A7Y3W4E4</accession>
<dbReference type="EMBL" id="JABFCX010000002">
    <property type="protein sequence ID" value="NNU15187.1"/>
    <property type="molecule type" value="Genomic_DNA"/>
</dbReference>
<gene>
    <name evidence="8" type="ORF">HK107_02460</name>
</gene>
<sequence length="294" mass="30566">MAAQLGSGLDLESLRELINVRLAQLVPEGHPKGPAAAARHSLLAPGKRLRAIITLIASRSHGGTIEDALDAACAIEMIHTSSLVFDDLPAMDDADLRRGVPTAHSEYGQDIAILAGIGLINGAYEIVAQAPSLEAERRIEILRIITRAVGWQGLVHGQALDLNSGENTASLDAIHEGKTGALFIAAAECGGVASGNCSDQDRRALRAYGRALGLAYQAFDDVLDQTACEATAGKTTGMDEGKSTAALGGRASIDGGTALANKHLDNAVRAVGKDKPLALLAEFIRGYFAKTIAA</sequence>
<comment type="cofactor">
    <cofactor evidence="1">
        <name>Mg(2+)</name>
        <dbReference type="ChEBI" id="CHEBI:18420"/>
    </cofactor>
</comment>
<dbReference type="RefSeq" id="WP_173196469.1">
    <property type="nucleotide sequence ID" value="NZ_JABFCX010000002.1"/>
</dbReference>
<dbReference type="InterPro" id="IPR008949">
    <property type="entry name" value="Isoprenoid_synthase_dom_sf"/>
</dbReference>
<keyword evidence="9" id="KW-1185">Reference proteome</keyword>
<reference evidence="8 9" key="1">
    <citation type="submission" date="2020-05" db="EMBL/GenBank/DDBJ databases">
        <title>Parvularcula mediterraneae sp. nov., isolated from polypropylene straw from shallow seawater of the seashore of Laganas in Zakynthos island, Greece.</title>
        <authorList>
            <person name="Szabo I."/>
            <person name="Al-Omari J."/>
            <person name="Rado J."/>
            <person name="Szerdahelyi G.S."/>
        </authorList>
    </citation>
    <scope>NUCLEOTIDE SEQUENCE [LARGE SCALE GENOMIC DNA]</scope>
    <source>
        <strain evidence="8 9">ZS-1/3</strain>
    </source>
</reference>